<dbReference type="InterPro" id="IPR055403">
    <property type="entry name" value="ARM_KNTC1_1st"/>
</dbReference>
<dbReference type="Pfam" id="PF24515">
    <property type="entry name" value="ARM_KNTC1_3rd"/>
    <property type="match status" value="1"/>
</dbReference>
<dbReference type="GO" id="GO:0031267">
    <property type="term" value="F:small GTPase binding"/>
    <property type="evidence" value="ECO:0007669"/>
    <property type="project" value="TreeGrafter"/>
</dbReference>
<dbReference type="PANTHER" id="PTHR15688">
    <property type="entry name" value="KINETOCHORE-ASSOCIATED PROTEIN 1"/>
    <property type="match status" value="1"/>
</dbReference>
<dbReference type="GO" id="GO:0005737">
    <property type="term" value="C:cytoplasm"/>
    <property type="evidence" value="ECO:0007669"/>
    <property type="project" value="TreeGrafter"/>
</dbReference>
<dbReference type="GO" id="GO:1990423">
    <property type="term" value="C:RZZ complex"/>
    <property type="evidence" value="ECO:0007669"/>
    <property type="project" value="TreeGrafter"/>
</dbReference>
<dbReference type="PANTHER" id="PTHR15688:SF1">
    <property type="entry name" value="KINETOCHORE-ASSOCIATED PROTEIN 1"/>
    <property type="match status" value="1"/>
</dbReference>
<feature type="domain" description="KNTC1 first ARM-repeats" evidence="3">
    <location>
        <begin position="432"/>
        <end position="679"/>
    </location>
</feature>
<name>A0A1I8BVA4_MELHA</name>
<dbReference type="InterPro" id="IPR055404">
    <property type="entry name" value="ARM_KNTC1_2nd"/>
</dbReference>
<evidence type="ECO:0000259" key="1">
    <source>
        <dbReference type="Pfam" id="PF24515"/>
    </source>
</evidence>
<keyword evidence="4" id="KW-1185">Reference proteome</keyword>
<protein>
    <submittedName>
        <fullName evidence="5">Mic1 domain-containing protein</fullName>
    </submittedName>
</protein>
<dbReference type="Proteomes" id="UP000095281">
    <property type="component" value="Unplaced"/>
</dbReference>
<feature type="domain" description="KNTC1 third ARM-repeats" evidence="1">
    <location>
        <begin position="1356"/>
        <end position="1558"/>
    </location>
</feature>
<evidence type="ECO:0000313" key="4">
    <source>
        <dbReference type="Proteomes" id="UP000095281"/>
    </source>
</evidence>
<evidence type="ECO:0000259" key="2">
    <source>
        <dbReference type="Pfam" id="PF24516"/>
    </source>
</evidence>
<dbReference type="GO" id="GO:0000070">
    <property type="term" value="P:mitotic sister chromatid segregation"/>
    <property type="evidence" value="ECO:0007669"/>
    <property type="project" value="TreeGrafter"/>
</dbReference>
<dbReference type="GO" id="GO:0005828">
    <property type="term" value="C:kinetochore microtubule"/>
    <property type="evidence" value="ECO:0007669"/>
    <property type="project" value="TreeGrafter"/>
</dbReference>
<accession>A0A1I8BVA4</accession>
<dbReference type="Pfam" id="PF24520">
    <property type="entry name" value="ARM_KNTC1_1st"/>
    <property type="match status" value="1"/>
</dbReference>
<evidence type="ECO:0000313" key="5">
    <source>
        <dbReference type="WBParaSite" id="MhA1_Contig611.frz3.gene19"/>
    </source>
</evidence>
<feature type="domain" description="KNTC1 second ARM-repeats" evidence="2">
    <location>
        <begin position="797"/>
        <end position="946"/>
    </location>
</feature>
<dbReference type="GO" id="GO:1903394">
    <property type="term" value="P:protein localization to kinetochore involved in kinetochore assembly"/>
    <property type="evidence" value="ECO:0007669"/>
    <property type="project" value="TreeGrafter"/>
</dbReference>
<organism evidence="4 5">
    <name type="scientific">Meloidogyne hapla</name>
    <name type="common">Root-knot nematode worm</name>
    <dbReference type="NCBI Taxonomy" id="6305"/>
    <lineage>
        <taxon>Eukaryota</taxon>
        <taxon>Metazoa</taxon>
        <taxon>Ecdysozoa</taxon>
        <taxon>Nematoda</taxon>
        <taxon>Chromadorea</taxon>
        <taxon>Rhabditida</taxon>
        <taxon>Tylenchina</taxon>
        <taxon>Tylenchomorpha</taxon>
        <taxon>Tylenchoidea</taxon>
        <taxon>Meloidogynidae</taxon>
        <taxon>Meloidogyninae</taxon>
        <taxon>Meloidogyne</taxon>
    </lineage>
</organism>
<dbReference type="WBParaSite" id="MhA1_Contig611.frz3.gene19">
    <property type="protein sequence ID" value="MhA1_Contig611.frz3.gene19"/>
    <property type="gene ID" value="MhA1_Contig611.frz3.gene19"/>
</dbReference>
<dbReference type="OMA" id="EYAKFAM"/>
<sequence>MVRRKFVVIDQIPPIYQDSGTDISQALSSYEVSTAKVLKSIFKILMISVILYLGDVPDSEYVSPKIFCASRNKWLSFLEVTSSLNFKPFRLVLSIDSDLHVFDLSVGCVEFSLDSSRSRLDHSKGKEKRSVLTQEDGYVVELCFLPDRDVFMILLSSGTILFMSPNNRYTHRRSVLSYLENCSICTVSTQNGYSTCILDRQKSVLHLITIPAFEYSIRDETEFREYFSCVELVRSIEITAPFKCHFLASLTNNFILFPQEPGLVTSLSIHPEDIKNNFEEDHYFSPLFKINQPIKIVKNIGCFIVALISNRLQFYNQNLILCYTLTLQDEQTVKVLDFDFLDVDNFCEFGADVKLLLKVLTKNNDVEFMIRQVNQKDAQFSKICSEHTMMIPYSTPNDDSSIVYVDACPVKSPDMVFLRFVNHSQPLTRLHRLLDLKYFDDALSFANTYNLSVDLVYEAIIRHCQEKIQNVEDGNYEEATFVEMMKNMRLISDNDSAGDMCVASLPFLNCFEHINEVLTFSKGLIITDEYTLNEIERFRFELESYSLVYGKNKVHYLRTSDWHSFYTSDTHKEFFDRFCEKGKIAEARTLFSRYSDISQNLMDKGNFHKLLAVFRDVIKADPTLCGDISQFMQTNLICVFLHIGQDNTKEICEDLSAFFISISLLLEEIEPKIFPRNALEFSKTFDRAIELLKEECQTPEKYVFLLHVLKQLDDDEEDRQSSSSISRLKKLIRDLTKLESILSKYQCQMNFSEYLTLDVNAICYRVLDRVRAAPSIHDHIQQFVFPFIEEHHMDRNEVLHAYIKNLASSYRHVPTQKGGNTWDVLCLQITEQITDANIRCRALIEIASGTVPPWNHQLTTVVKNILAQEEKIDPKLISQLRRQCSYAELGQIFIKYQISLEARSRLVCTSSVRQLLQFIFKNSDTDIINKLQDGFRIIEIYHLLQSTTSLSTIDCYFIYATVLVRQFTDDWEIKPLLDLFLLIKSKEVVEAVASKLITHLKCLLDPTTLKKVIDQRPIWISCLLAVLERFLPDTVENRALIRNARNLRQLQNRHQIILGFNCLKSNDANINLLENFIEASSEKSIVEVIGFGTLLELPIKSSCVTLMRAQIRRNLPEAVLKTLTYLLENEHTPEKSIVENALEACTYVCWKFTDLIRNDSKGGNVDELIDYSISTVSSFKEVLPKLIDWSVHLQTVSLAESFFNIIRYINLFSFILKQINKETDAIPNASFRPPSVELNKSVVEKLKQTSFQLYTFDHRIGVLFPQHEGAFSDSLAVVRAISVVGASVVEPPVDSAQKTEYTQQMCRSWEKLFSLLSNSHVLLEVYARQFANTLPCFNSNEKLHTHALTDIDRRIFSICKKIFSGPVADLQLAAYLLYSLPKNNILKTLKDLRTWALTKKNVRYTLNLIRTSLFVLIHTSQELTIIKQVASWFDTTLWQKRLFKQGVNLGNTQLKRETVFDLCSEFAKMILPSSILKEYCDETNGVDTASVLLNYGIELCKFSSSLSGPGNVERFTLCIETAKHSLEHVRADEKSLFILNQTIHDICPYNYEALEILVNKMKEILMSVTSFDDADRINDSYMLFKFLKIYIRQSSISPIEIRWYKHFVNPKYYDTSLLAKSGPIEAFDDTCGSIMNQTTISGGQDNHQKEMSLLNETSLPPSSQKRLPYHIFTLEDKEPVEKWQMPFIYTELSILNVQLWVSLIENTKCFLQHSRTSLLVAAINSHVKDIVKYNRELEIIDVKHIEMLIYESHSRLSILKGLSTRFQRIPLSKTKIGLIAMCCNILQKWTENAKELQICAKEIDQFAQNFQTLRQLLAVLKTEYLLEKNELLDSETNALTQKPEELIVYLLCSSKLDWGDFNCSAKYFRVIDKVSHIHSVEKENIFNESIDRWILSGSYDPLYGGGGIAQIVTPDLEATIDFMSTGSSGQMSNNEDPLDVKALPMLYDDMQITRVVALLRRIENPKEKIVEISRKLKVVGDFLDASCLPGGYLTKIRIASCILRFVDAEEMKELFNMSTSQF</sequence>
<proteinExistence type="predicted"/>
<dbReference type="InterPro" id="IPR052802">
    <property type="entry name" value="KNTC1"/>
</dbReference>
<evidence type="ECO:0000259" key="3">
    <source>
        <dbReference type="Pfam" id="PF24520"/>
    </source>
</evidence>
<dbReference type="InterPro" id="IPR055405">
    <property type="entry name" value="ARM_KNTC1_3rd"/>
</dbReference>
<reference evidence="5" key="1">
    <citation type="submission" date="2016-11" db="UniProtKB">
        <authorList>
            <consortium name="WormBaseParasite"/>
        </authorList>
    </citation>
    <scope>IDENTIFICATION</scope>
</reference>
<dbReference type="GO" id="GO:0007094">
    <property type="term" value="P:mitotic spindle assembly checkpoint signaling"/>
    <property type="evidence" value="ECO:0007669"/>
    <property type="project" value="TreeGrafter"/>
</dbReference>
<dbReference type="Pfam" id="PF24516">
    <property type="entry name" value="ARM_KNTC1_2nd"/>
    <property type="match status" value="1"/>
</dbReference>